<feature type="chain" id="PRO_5046387132" evidence="1">
    <location>
        <begin position="24"/>
        <end position="160"/>
    </location>
</feature>
<organism evidence="3 4">
    <name type="scientific">Loktanella gaetbuli</name>
    <dbReference type="NCBI Taxonomy" id="2881335"/>
    <lineage>
        <taxon>Bacteria</taxon>
        <taxon>Pseudomonadati</taxon>
        <taxon>Pseudomonadota</taxon>
        <taxon>Alphaproteobacteria</taxon>
        <taxon>Rhodobacterales</taxon>
        <taxon>Roseobacteraceae</taxon>
        <taxon>Loktanella</taxon>
    </lineage>
</organism>
<dbReference type="Gene3D" id="3.40.33.10">
    <property type="entry name" value="CAP"/>
    <property type="match status" value="1"/>
</dbReference>
<sequence>MLRPLFFIMCAATALALPTHVSAANACAAPGNYNAIATEIVNGVNQTRRARGLPPLGFNQRLAQASQDHACDMAVHAIRGHRGSDGSNSQLRARARGYQACTIAENVAWDFPRVAQVVNGWNASPGHLSNILHPRVSEMGVGVAQGAKGPTYVLVLGRSC</sequence>
<dbReference type="EMBL" id="JAJATZ010000004">
    <property type="protein sequence ID" value="MCB5199617.1"/>
    <property type="molecule type" value="Genomic_DNA"/>
</dbReference>
<dbReference type="Pfam" id="PF00188">
    <property type="entry name" value="CAP"/>
    <property type="match status" value="1"/>
</dbReference>
<dbReference type="SUPFAM" id="SSF55797">
    <property type="entry name" value="PR-1-like"/>
    <property type="match status" value="1"/>
</dbReference>
<gene>
    <name evidence="3" type="ORF">LGQ03_10220</name>
</gene>
<dbReference type="PANTHER" id="PTHR31157:SF1">
    <property type="entry name" value="SCP DOMAIN-CONTAINING PROTEIN"/>
    <property type="match status" value="1"/>
</dbReference>
<reference evidence="3" key="1">
    <citation type="submission" date="2021-10" db="EMBL/GenBank/DDBJ databases">
        <title>Loktanella gaetbuli sp. nov., isolated from a tidal flat.</title>
        <authorList>
            <person name="Park S."/>
            <person name="Yoon J.-H."/>
        </authorList>
    </citation>
    <scope>NUCLEOTIDE SEQUENCE</scope>
    <source>
        <strain evidence="3">TSTF-M6</strain>
    </source>
</reference>
<comment type="caution">
    <text evidence="3">The sequence shown here is derived from an EMBL/GenBank/DDBJ whole genome shotgun (WGS) entry which is preliminary data.</text>
</comment>
<evidence type="ECO:0000259" key="2">
    <source>
        <dbReference type="Pfam" id="PF00188"/>
    </source>
</evidence>
<evidence type="ECO:0000256" key="1">
    <source>
        <dbReference type="SAM" id="SignalP"/>
    </source>
</evidence>
<dbReference type="RefSeq" id="WP_090159043.1">
    <property type="nucleotide sequence ID" value="NZ_JAJATZ010000004.1"/>
</dbReference>
<evidence type="ECO:0000313" key="3">
    <source>
        <dbReference type="EMBL" id="MCB5199617.1"/>
    </source>
</evidence>
<feature type="signal peptide" evidence="1">
    <location>
        <begin position="1"/>
        <end position="23"/>
    </location>
</feature>
<dbReference type="InterPro" id="IPR014044">
    <property type="entry name" value="CAP_dom"/>
</dbReference>
<dbReference type="InterPro" id="IPR035940">
    <property type="entry name" value="CAP_sf"/>
</dbReference>
<proteinExistence type="predicted"/>
<keyword evidence="4" id="KW-1185">Reference proteome</keyword>
<accession>A0ABS8BV50</accession>
<protein>
    <submittedName>
        <fullName evidence="3">CAP domain-containing protein</fullName>
    </submittedName>
</protein>
<dbReference type="CDD" id="cd05379">
    <property type="entry name" value="CAP_bacterial"/>
    <property type="match status" value="1"/>
</dbReference>
<dbReference type="PANTHER" id="PTHR31157">
    <property type="entry name" value="SCP DOMAIN-CONTAINING PROTEIN"/>
    <property type="match status" value="1"/>
</dbReference>
<feature type="domain" description="SCP" evidence="2">
    <location>
        <begin position="42"/>
        <end position="154"/>
    </location>
</feature>
<evidence type="ECO:0000313" key="4">
    <source>
        <dbReference type="Proteomes" id="UP001138961"/>
    </source>
</evidence>
<name>A0ABS8BV50_9RHOB</name>
<dbReference type="Proteomes" id="UP001138961">
    <property type="component" value="Unassembled WGS sequence"/>
</dbReference>
<keyword evidence="1" id="KW-0732">Signal</keyword>